<dbReference type="CDD" id="cd00338">
    <property type="entry name" value="Ser_Recombinase"/>
    <property type="match status" value="1"/>
</dbReference>
<dbReference type="InterPro" id="IPR050639">
    <property type="entry name" value="SSR_resolvase"/>
</dbReference>
<dbReference type="Gene3D" id="3.40.50.1390">
    <property type="entry name" value="Resolvase, N-terminal catalytic domain"/>
    <property type="match status" value="1"/>
</dbReference>
<dbReference type="PROSITE" id="PS51737">
    <property type="entry name" value="RECOMBINASE_DNA_BIND"/>
    <property type="match status" value="1"/>
</dbReference>
<dbReference type="PANTHER" id="PTHR30461">
    <property type="entry name" value="DNA-INVERTASE FROM LAMBDOID PROPHAGE"/>
    <property type="match status" value="1"/>
</dbReference>
<dbReference type="AlphaFoldDB" id="A0AAU6UJP9"/>
<proteinExistence type="predicted"/>
<dbReference type="InterPro" id="IPR006119">
    <property type="entry name" value="Resolv_N"/>
</dbReference>
<evidence type="ECO:0000256" key="2">
    <source>
        <dbReference type="ARBA" id="ARBA00023172"/>
    </source>
</evidence>
<dbReference type="PANTHER" id="PTHR30461:SF2">
    <property type="entry name" value="SERINE RECOMBINASE PINE-RELATED"/>
    <property type="match status" value="1"/>
</dbReference>
<evidence type="ECO:0000259" key="4">
    <source>
        <dbReference type="PROSITE" id="PS51736"/>
    </source>
</evidence>
<evidence type="ECO:0000256" key="3">
    <source>
        <dbReference type="SAM" id="Coils"/>
    </source>
</evidence>
<organism evidence="6">
    <name type="scientific">bacterium 19NY04SH03</name>
    <dbReference type="NCBI Taxonomy" id="2920647"/>
    <lineage>
        <taxon>Bacteria</taxon>
    </lineage>
</organism>
<name>A0AAU6UJP9_UNCXX</name>
<dbReference type="InterPro" id="IPR036162">
    <property type="entry name" value="Resolvase-like_N_sf"/>
</dbReference>
<feature type="domain" description="Recombinase" evidence="5">
    <location>
        <begin position="180"/>
        <end position="296"/>
    </location>
</feature>
<accession>A0AAU6UJP9</accession>
<keyword evidence="1" id="KW-0238">DNA-binding</keyword>
<sequence length="532" mass="61349">MKAGAKIYLYFRYSDMKQENGDSIRRQRECAQRVADRYKLEIDEESVITDRGVSAFYGNNAKKGNLAGFLKSVEQGEIEKDSILIVESFDRLSRDAPRDAHKLFDKLIDNDITIITENDGLEYNKETLAREPSRLFMMIGTMLRAHEESLTKQKRAIESIKGKVKEFRESGSVKSIGTVPHWLDYIDGSYVLNSRAENVKLIIDMYLNNEGLKSISRKLAEKGIKSPTGKDRWGITTIRTILDNKALYGFKEFEISYLVNGRKVKENFELESFYPPLISKVDYLVIQEKKNARSNSRESYGEVTYLLSSYGKGKSVCAKCGYATGTQTQKQINRKGKYMQSVMRLHCKKHSESGDCCKSFKCAELERKFIYSIYHELDPDFLLNYKSKKINKEGLKAEISEIDRQIKLLVNSMIELNNADLTSVFQEKLHDLNKNKIELSNELNQTNDIKNDSNFKELKTLALKCLDVKNSVERKKFKNLIMQVLDKIVIDFETKSLSIKFINGNVMNVYFDEKSKSYCTSLFRSKIIRRKS</sequence>
<protein>
    <submittedName>
        <fullName evidence="6">Recombinase family protein</fullName>
    </submittedName>
</protein>
<gene>
    <name evidence="6" type="ORF">MRN42_07010</name>
</gene>
<dbReference type="SMART" id="SM00857">
    <property type="entry name" value="Resolvase"/>
    <property type="match status" value="1"/>
</dbReference>
<dbReference type="Gene3D" id="3.90.1750.20">
    <property type="entry name" value="Putative Large Serine Recombinase, Chain B, Domain 2"/>
    <property type="match status" value="1"/>
</dbReference>
<dbReference type="GO" id="GO:0000150">
    <property type="term" value="F:DNA strand exchange activity"/>
    <property type="evidence" value="ECO:0007669"/>
    <property type="project" value="InterPro"/>
</dbReference>
<dbReference type="SUPFAM" id="SSF53041">
    <property type="entry name" value="Resolvase-like"/>
    <property type="match status" value="1"/>
</dbReference>
<evidence type="ECO:0000259" key="5">
    <source>
        <dbReference type="PROSITE" id="PS51737"/>
    </source>
</evidence>
<dbReference type="Pfam" id="PF07508">
    <property type="entry name" value="Recombinase"/>
    <property type="match status" value="1"/>
</dbReference>
<dbReference type="GO" id="GO:0003677">
    <property type="term" value="F:DNA binding"/>
    <property type="evidence" value="ECO:0007669"/>
    <property type="project" value="UniProtKB-KW"/>
</dbReference>
<evidence type="ECO:0000256" key="1">
    <source>
        <dbReference type="ARBA" id="ARBA00023125"/>
    </source>
</evidence>
<reference evidence="6" key="1">
    <citation type="submission" date="2022-03" db="EMBL/GenBank/DDBJ databases">
        <title>Sea Food Isolates.</title>
        <authorList>
            <person name="Li c."/>
        </authorList>
    </citation>
    <scope>NUCLEOTIDE SEQUENCE</scope>
    <source>
        <strain evidence="6">19NY04SH03</strain>
    </source>
</reference>
<dbReference type="Pfam" id="PF00239">
    <property type="entry name" value="Resolvase"/>
    <property type="match status" value="1"/>
</dbReference>
<dbReference type="PROSITE" id="PS51736">
    <property type="entry name" value="RECOMBINASES_3"/>
    <property type="match status" value="1"/>
</dbReference>
<evidence type="ECO:0000313" key="6">
    <source>
        <dbReference type="EMBL" id="XAG74241.1"/>
    </source>
</evidence>
<keyword evidence="3" id="KW-0175">Coiled coil</keyword>
<feature type="domain" description="Resolvase/invertase-type recombinase catalytic" evidence="4">
    <location>
        <begin position="6"/>
        <end position="167"/>
    </location>
</feature>
<dbReference type="InterPro" id="IPR011109">
    <property type="entry name" value="DNA_bind_recombinase_dom"/>
</dbReference>
<keyword evidence="2" id="KW-0233">DNA recombination</keyword>
<dbReference type="InterPro" id="IPR038109">
    <property type="entry name" value="DNA_bind_recomb_sf"/>
</dbReference>
<dbReference type="EMBL" id="CP095346">
    <property type="protein sequence ID" value="XAG74241.1"/>
    <property type="molecule type" value="Genomic_DNA"/>
</dbReference>
<feature type="coiled-coil region" evidence="3">
    <location>
        <begin position="385"/>
        <end position="449"/>
    </location>
</feature>